<reference evidence="12" key="1">
    <citation type="submission" date="2017-04" db="EMBL/GenBank/DDBJ databases">
        <title>Function of individual gut microbiota members based on whole genome sequencing of pure cultures obtained from chicken caecum.</title>
        <authorList>
            <person name="Medvecky M."/>
            <person name="Cejkova D."/>
            <person name="Polansky O."/>
            <person name="Karasova D."/>
            <person name="Kubasova T."/>
            <person name="Cizek A."/>
            <person name="Rychlik I."/>
        </authorList>
    </citation>
    <scope>NUCLEOTIDE SEQUENCE [LARGE SCALE GENOMIC DNA]</scope>
    <source>
        <strain evidence="12">An144</strain>
    </source>
</reference>
<evidence type="ECO:0000256" key="4">
    <source>
        <dbReference type="ARBA" id="ARBA00022741"/>
    </source>
</evidence>
<dbReference type="InterPro" id="IPR050203">
    <property type="entry name" value="Trp-tRNA_synthetase"/>
</dbReference>
<proteinExistence type="inferred from homology"/>
<keyword evidence="3 10" id="KW-0436">Ligase</keyword>
<keyword evidence="7 10" id="KW-0030">Aminoacyl-tRNA synthetase</keyword>
<evidence type="ECO:0000256" key="10">
    <source>
        <dbReference type="RuleBase" id="RU363036"/>
    </source>
</evidence>
<dbReference type="GO" id="GO:0006436">
    <property type="term" value="P:tryptophanyl-tRNA aminoacylation"/>
    <property type="evidence" value="ECO:0007669"/>
    <property type="project" value="UniProtKB-UniRule"/>
</dbReference>
<dbReference type="PANTHER" id="PTHR43766:SF1">
    <property type="entry name" value="TRYPTOPHAN--TRNA LIGASE, MITOCHONDRIAL"/>
    <property type="match status" value="1"/>
</dbReference>
<gene>
    <name evidence="11" type="ORF">B5E88_00740</name>
</gene>
<protein>
    <recommendedName>
        <fullName evidence="2 9">Tryptophan--tRNA ligase</fullName>
        <ecNumber evidence="2 9">6.1.1.2</ecNumber>
    </recommendedName>
</protein>
<evidence type="ECO:0000256" key="3">
    <source>
        <dbReference type="ARBA" id="ARBA00022598"/>
    </source>
</evidence>
<comment type="similarity">
    <text evidence="1 10">Belongs to the class-I aminoacyl-tRNA synthetase family.</text>
</comment>
<comment type="catalytic activity">
    <reaction evidence="8">
        <text>tRNA(Trp) + L-tryptophan + ATP = L-tryptophyl-tRNA(Trp) + AMP + diphosphate + H(+)</text>
        <dbReference type="Rhea" id="RHEA:24080"/>
        <dbReference type="Rhea" id="RHEA-COMP:9671"/>
        <dbReference type="Rhea" id="RHEA-COMP:9705"/>
        <dbReference type="ChEBI" id="CHEBI:15378"/>
        <dbReference type="ChEBI" id="CHEBI:30616"/>
        <dbReference type="ChEBI" id="CHEBI:33019"/>
        <dbReference type="ChEBI" id="CHEBI:57912"/>
        <dbReference type="ChEBI" id="CHEBI:78442"/>
        <dbReference type="ChEBI" id="CHEBI:78535"/>
        <dbReference type="ChEBI" id="CHEBI:456215"/>
        <dbReference type="EC" id="6.1.1.2"/>
    </reaction>
</comment>
<name>A0A0H2QKF7_9ENTE</name>
<evidence type="ECO:0000256" key="7">
    <source>
        <dbReference type="ARBA" id="ARBA00023146"/>
    </source>
</evidence>
<dbReference type="EC" id="6.1.1.2" evidence="2 9"/>
<dbReference type="FunFam" id="3.40.50.620:FF:000094">
    <property type="entry name" value="Tryptophan--tRNA ligase"/>
    <property type="match status" value="1"/>
</dbReference>
<dbReference type="CDD" id="cd00806">
    <property type="entry name" value="TrpRS_core"/>
    <property type="match status" value="1"/>
</dbReference>
<evidence type="ECO:0000256" key="9">
    <source>
        <dbReference type="NCBIfam" id="TIGR00233"/>
    </source>
</evidence>
<comment type="caution">
    <text evidence="11">The sequence shown here is derived from an EMBL/GenBank/DDBJ whole genome shotgun (WGS) entry which is preliminary data.</text>
</comment>
<dbReference type="Pfam" id="PF00579">
    <property type="entry name" value="tRNA-synt_1b"/>
    <property type="match status" value="1"/>
</dbReference>
<dbReference type="AlphaFoldDB" id="A0A0H2QKF7"/>
<dbReference type="PRINTS" id="PR01039">
    <property type="entry name" value="TRNASYNTHTRP"/>
</dbReference>
<dbReference type="Gene3D" id="1.10.240.10">
    <property type="entry name" value="Tyrosyl-Transfer RNA Synthetase"/>
    <property type="match status" value="1"/>
</dbReference>
<dbReference type="GO" id="GO:0005524">
    <property type="term" value="F:ATP binding"/>
    <property type="evidence" value="ECO:0007669"/>
    <property type="project" value="UniProtKB-KW"/>
</dbReference>
<dbReference type="EMBL" id="NFLC01000001">
    <property type="protein sequence ID" value="OUQ11891.1"/>
    <property type="molecule type" value="Genomic_DNA"/>
</dbReference>
<evidence type="ECO:0000256" key="6">
    <source>
        <dbReference type="ARBA" id="ARBA00022917"/>
    </source>
</evidence>
<keyword evidence="4 10" id="KW-0547">Nucleotide-binding</keyword>
<dbReference type="PANTHER" id="PTHR43766">
    <property type="entry name" value="TRYPTOPHAN--TRNA LIGASE, MITOCHONDRIAL"/>
    <property type="match status" value="1"/>
</dbReference>
<evidence type="ECO:0000256" key="8">
    <source>
        <dbReference type="ARBA" id="ARBA00049929"/>
    </source>
</evidence>
<sequence length="334" mass="37381">MNIILTGDRPTGQLHLGHYVGSLKKRVEMQADENNQMNIMIADVQALTDNAKNPEKVSKNVLEVALDYLAVGLDPKRSTLFIQSQIPQLAELMMYYMNLVTIARVKRNPTVKSEIEQKKFGESVPTGFFVYPISQAADITAFKANLVPVGEDQKPMLEQTQEIVHTFNSTYGEVLVEPKAVLPEKGMGRLPGIDGNGKMSKSLNNGIYLADDADTIKKKVMSMYTDPNHIHVEDPGQVEGNMVFTYLDVFGKDKAYIEELKEHYRRGGLGDVKIKRYLIDVLEAELAPIRARRLEFAKDPQAVMEMLRQGSLQAEKVAAATLDDVKKAMGIQYF</sequence>
<dbReference type="Proteomes" id="UP000196074">
    <property type="component" value="Unassembled WGS sequence"/>
</dbReference>
<dbReference type="SUPFAM" id="SSF52374">
    <property type="entry name" value="Nucleotidylyl transferase"/>
    <property type="match status" value="1"/>
</dbReference>
<keyword evidence="5 10" id="KW-0067">ATP-binding</keyword>
<dbReference type="Gene3D" id="3.40.50.620">
    <property type="entry name" value="HUPs"/>
    <property type="match status" value="1"/>
</dbReference>
<dbReference type="InterPro" id="IPR014729">
    <property type="entry name" value="Rossmann-like_a/b/a_fold"/>
</dbReference>
<evidence type="ECO:0000256" key="1">
    <source>
        <dbReference type="ARBA" id="ARBA00005594"/>
    </source>
</evidence>
<dbReference type="GO" id="GO:0005829">
    <property type="term" value="C:cytosol"/>
    <property type="evidence" value="ECO:0007669"/>
    <property type="project" value="TreeGrafter"/>
</dbReference>
<organism evidence="11 12">
    <name type="scientific">Enterococcus cecorum</name>
    <dbReference type="NCBI Taxonomy" id="44008"/>
    <lineage>
        <taxon>Bacteria</taxon>
        <taxon>Bacillati</taxon>
        <taxon>Bacillota</taxon>
        <taxon>Bacilli</taxon>
        <taxon>Lactobacillales</taxon>
        <taxon>Enterococcaceae</taxon>
        <taxon>Enterococcus</taxon>
    </lineage>
</organism>
<dbReference type="InterPro" id="IPR002306">
    <property type="entry name" value="Trp-tRNA-ligase"/>
</dbReference>
<dbReference type="GO" id="GO:0004830">
    <property type="term" value="F:tryptophan-tRNA ligase activity"/>
    <property type="evidence" value="ECO:0007669"/>
    <property type="project" value="UniProtKB-UniRule"/>
</dbReference>
<dbReference type="NCBIfam" id="TIGR00233">
    <property type="entry name" value="trpS"/>
    <property type="match status" value="1"/>
</dbReference>
<evidence type="ECO:0000256" key="2">
    <source>
        <dbReference type="ARBA" id="ARBA00013161"/>
    </source>
</evidence>
<dbReference type="InterPro" id="IPR001412">
    <property type="entry name" value="aa-tRNA-synth_I_CS"/>
</dbReference>
<dbReference type="FunFam" id="1.10.240.10:FF:000005">
    <property type="entry name" value="Tryptophan--tRNA ligase"/>
    <property type="match status" value="1"/>
</dbReference>
<dbReference type="InterPro" id="IPR002305">
    <property type="entry name" value="aa-tRNA-synth_Ic"/>
</dbReference>
<evidence type="ECO:0000256" key="5">
    <source>
        <dbReference type="ARBA" id="ARBA00022840"/>
    </source>
</evidence>
<keyword evidence="6 10" id="KW-0648">Protein biosynthesis</keyword>
<accession>A0A0H2QKF7</accession>
<dbReference type="RefSeq" id="WP_047241900.1">
    <property type="nucleotide sequence ID" value="NZ_CP010060.1"/>
</dbReference>
<evidence type="ECO:0000313" key="12">
    <source>
        <dbReference type="Proteomes" id="UP000196074"/>
    </source>
</evidence>
<dbReference type="PROSITE" id="PS00178">
    <property type="entry name" value="AA_TRNA_LIGASE_I"/>
    <property type="match status" value="1"/>
</dbReference>
<evidence type="ECO:0000313" key="11">
    <source>
        <dbReference type="EMBL" id="OUQ11891.1"/>
    </source>
</evidence>